<reference evidence="1" key="1">
    <citation type="journal article" date="2014" name="Front. Microbiol.">
        <title>High frequency of phylogenetically diverse reductive dehalogenase-homologous genes in deep subseafloor sedimentary metagenomes.</title>
        <authorList>
            <person name="Kawai M."/>
            <person name="Futagami T."/>
            <person name="Toyoda A."/>
            <person name="Takaki Y."/>
            <person name="Nishi S."/>
            <person name="Hori S."/>
            <person name="Arai W."/>
            <person name="Tsubouchi T."/>
            <person name="Morono Y."/>
            <person name="Uchiyama I."/>
            <person name="Ito T."/>
            <person name="Fujiyama A."/>
            <person name="Inagaki F."/>
            <person name="Takami H."/>
        </authorList>
    </citation>
    <scope>NUCLEOTIDE SEQUENCE</scope>
    <source>
        <strain evidence="1">Expedition CK06-06</strain>
    </source>
</reference>
<organism evidence="1">
    <name type="scientific">marine sediment metagenome</name>
    <dbReference type="NCBI Taxonomy" id="412755"/>
    <lineage>
        <taxon>unclassified sequences</taxon>
        <taxon>metagenomes</taxon>
        <taxon>ecological metagenomes</taxon>
    </lineage>
</organism>
<name>X1B9V2_9ZZZZ</name>
<gene>
    <name evidence="1" type="ORF">S01H4_23446</name>
</gene>
<sequence length="40" mass="4909">MCQKLNVIFTRYSILDTGYYITIRYTLPAIRYTKYDIRKI</sequence>
<dbReference type="AlphaFoldDB" id="X1B9V2"/>
<evidence type="ECO:0000313" key="1">
    <source>
        <dbReference type="EMBL" id="GAG78037.1"/>
    </source>
</evidence>
<feature type="non-terminal residue" evidence="1">
    <location>
        <position position="40"/>
    </location>
</feature>
<proteinExistence type="predicted"/>
<comment type="caution">
    <text evidence="1">The sequence shown here is derived from an EMBL/GenBank/DDBJ whole genome shotgun (WGS) entry which is preliminary data.</text>
</comment>
<protein>
    <submittedName>
        <fullName evidence="1">Uncharacterized protein</fullName>
    </submittedName>
</protein>
<dbReference type="EMBL" id="BART01010880">
    <property type="protein sequence ID" value="GAG78037.1"/>
    <property type="molecule type" value="Genomic_DNA"/>
</dbReference>
<accession>X1B9V2</accession>